<keyword evidence="1" id="KW-0472">Membrane</keyword>
<gene>
    <name evidence="2" type="ORF">GCM10022236_36660</name>
</gene>
<proteinExistence type="predicted"/>
<name>A0ABP7AFK8_9ACTN</name>
<evidence type="ECO:0008006" key="4">
    <source>
        <dbReference type="Google" id="ProtNLM"/>
    </source>
</evidence>
<accession>A0ABP7AFK8</accession>
<organism evidence="2 3">
    <name type="scientific">Microlunatus ginsengisoli</name>
    <dbReference type="NCBI Taxonomy" id="363863"/>
    <lineage>
        <taxon>Bacteria</taxon>
        <taxon>Bacillati</taxon>
        <taxon>Actinomycetota</taxon>
        <taxon>Actinomycetes</taxon>
        <taxon>Propionibacteriales</taxon>
        <taxon>Propionibacteriaceae</taxon>
        <taxon>Microlunatus</taxon>
    </lineage>
</organism>
<feature type="transmembrane region" description="Helical" evidence="1">
    <location>
        <begin position="63"/>
        <end position="84"/>
    </location>
</feature>
<dbReference type="EMBL" id="BAABAB010000027">
    <property type="protein sequence ID" value="GAA3630827.1"/>
    <property type="molecule type" value="Genomic_DNA"/>
</dbReference>
<feature type="transmembrane region" description="Helical" evidence="1">
    <location>
        <begin position="32"/>
        <end position="51"/>
    </location>
</feature>
<dbReference type="RefSeq" id="WP_344807249.1">
    <property type="nucleotide sequence ID" value="NZ_BAABAB010000027.1"/>
</dbReference>
<evidence type="ECO:0000313" key="3">
    <source>
        <dbReference type="Proteomes" id="UP001501490"/>
    </source>
</evidence>
<protein>
    <recommendedName>
        <fullName evidence="4">TrbC/VIRB2 family protein</fullName>
    </recommendedName>
</protein>
<keyword evidence="1" id="KW-1133">Transmembrane helix</keyword>
<evidence type="ECO:0000256" key="1">
    <source>
        <dbReference type="SAM" id="Phobius"/>
    </source>
</evidence>
<sequence length="102" mass="10517">MTPMAAQVDLSGAWSTFWNAVTASTGAQLTNVLSVLGVAILVFAFAGYLWQRARSQGGDGGKLMWAVAIGATLAAPGVIFPLMLTLVDVVANAGISVYEATQ</sequence>
<keyword evidence="3" id="KW-1185">Reference proteome</keyword>
<reference evidence="3" key="1">
    <citation type="journal article" date="2019" name="Int. J. Syst. Evol. Microbiol.">
        <title>The Global Catalogue of Microorganisms (GCM) 10K type strain sequencing project: providing services to taxonomists for standard genome sequencing and annotation.</title>
        <authorList>
            <consortium name="The Broad Institute Genomics Platform"/>
            <consortium name="The Broad Institute Genome Sequencing Center for Infectious Disease"/>
            <person name="Wu L."/>
            <person name="Ma J."/>
        </authorList>
    </citation>
    <scope>NUCLEOTIDE SEQUENCE [LARGE SCALE GENOMIC DNA]</scope>
    <source>
        <strain evidence="3">JCM 16929</strain>
    </source>
</reference>
<comment type="caution">
    <text evidence="2">The sequence shown here is derived from an EMBL/GenBank/DDBJ whole genome shotgun (WGS) entry which is preliminary data.</text>
</comment>
<keyword evidence="1" id="KW-0812">Transmembrane</keyword>
<dbReference type="Proteomes" id="UP001501490">
    <property type="component" value="Unassembled WGS sequence"/>
</dbReference>
<evidence type="ECO:0000313" key="2">
    <source>
        <dbReference type="EMBL" id="GAA3630827.1"/>
    </source>
</evidence>